<sequence>MSITVKNNTSNIIEVAINQWDTDGDTRYSPLAAGASDKWVRKDSRGYVLSLRQGGTEKPYYVLVDSNIVVANTEVKDNDTVISPISR</sequence>
<evidence type="ECO:0000313" key="1">
    <source>
        <dbReference type="EMBL" id="AMN88679.1"/>
    </source>
</evidence>
<protein>
    <submittedName>
        <fullName evidence="1">IPD072Ea</fullName>
    </submittedName>
</protein>
<name>A0A1C8FLU1_9PSED</name>
<organism evidence="1">
    <name type="scientific">Pseudomonas congelans</name>
    <dbReference type="NCBI Taxonomy" id="200452"/>
    <lineage>
        <taxon>Bacteria</taxon>
        <taxon>Pseudomonadati</taxon>
        <taxon>Pseudomonadota</taxon>
        <taxon>Gammaproteobacteria</taxon>
        <taxon>Pseudomonadales</taxon>
        <taxon>Pseudomonadaceae</taxon>
        <taxon>Pseudomonas</taxon>
    </lineage>
</organism>
<accession>A0A1C8FLU1</accession>
<dbReference type="AlphaFoldDB" id="A0A1C8FLU1"/>
<reference evidence="1" key="1">
    <citation type="journal article" date="2016" name="Science">
        <title>A selective insecticidal protein from Pseudomonas for controlling corn rootworms.</title>
        <authorList>
            <person name="Schellenberger U."/>
            <person name="Oral J."/>
            <person name="Rosen B.A."/>
            <person name="Wei J.-Z."/>
            <person name="Zhu G."/>
            <person name="Xie W."/>
            <person name="McDonald M.J."/>
            <person name="Cerf D.C."/>
            <person name="Diehn S.H."/>
            <person name="Crane V.C."/>
            <person name="Sandahl G.A."/>
            <person name="Zhao J.-Z."/>
            <person name="Nowatzki T.M."/>
            <person name="Sethi A."/>
            <person name="Liu L."/>
            <person name="Pan Z."/>
            <person name="Wang Y."/>
            <person name="Lu A.L."/>
            <person name="Wu G."/>
            <person name="Liu L."/>
        </authorList>
    </citation>
    <scope>NUCLEOTIDE SEQUENCE</scope>
    <source>
        <strain evidence="1">DuPont Pioneer:SSP452E4</strain>
    </source>
</reference>
<dbReference type="EMBL" id="KT795298">
    <property type="protein sequence ID" value="AMN88679.1"/>
    <property type="molecule type" value="Genomic_DNA"/>
</dbReference>
<proteinExistence type="predicted"/>